<organism evidence="5 6">
    <name type="scientific">Weissella kandleri</name>
    <dbReference type="NCBI Taxonomy" id="1616"/>
    <lineage>
        <taxon>Bacteria</taxon>
        <taxon>Bacillati</taxon>
        <taxon>Bacillota</taxon>
        <taxon>Bacilli</taxon>
        <taxon>Lactobacillales</taxon>
        <taxon>Lactobacillaceae</taxon>
        <taxon>Weissella</taxon>
    </lineage>
</organism>
<evidence type="ECO:0000256" key="3">
    <source>
        <dbReference type="ARBA" id="ARBA00023163"/>
    </source>
</evidence>
<protein>
    <recommendedName>
        <fullName evidence="4">HTH marR-type domain-containing protein</fullName>
    </recommendedName>
</protein>
<evidence type="ECO:0000313" key="6">
    <source>
        <dbReference type="Proteomes" id="UP000051655"/>
    </source>
</evidence>
<dbReference type="Pfam" id="PF22381">
    <property type="entry name" value="Staph_reg_Sar_Rot"/>
    <property type="match status" value="1"/>
</dbReference>
<evidence type="ECO:0000313" key="5">
    <source>
        <dbReference type="EMBL" id="KRN75078.1"/>
    </source>
</evidence>
<keyword evidence="1" id="KW-0805">Transcription regulation</keyword>
<keyword evidence="3" id="KW-0804">Transcription</keyword>
<gene>
    <name evidence="5" type="ORF">IV73_GL000838</name>
</gene>
<feature type="domain" description="HTH marR-type" evidence="4">
    <location>
        <begin position="1"/>
        <end position="132"/>
    </location>
</feature>
<dbReference type="PATRIC" id="fig|1616.3.peg.858"/>
<dbReference type="InterPro" id="IPR036390">
    <property type="entry name" value="WH_DNA-bd_sf"/>
</dbReference>
<dbReference type="Gene3D" id="1.10.10.10">
    <property type="entry name" value="Winged helix-like DNA-binding domain superfamily/Winged helix DNA-binding domain"/>
    <property type="match status" value="1"/>
</dbReference>
<reference evidence="5 6" key="1">
    <citation type="journal article" date="2015" name="Genome Announc.">
        <title>Expanding the biotechnology potential of lactobacilli through comparative genomics of 213 strains and associated genera.</title>
        <authorList>
            <person name="Sun Z."/>
            <person name="Harris H.M."/>
            <person name="McCann A."/>
            <person name="Guo C."/>
            <person name="Argimon S."/>
            <person name="Zhang W."/>
            <person name="Yang X."/>
            <person name="Jeffery I.B."/>
            <person name="Cooney J.C."/>
            <person name="Kagawa T.F."/>
            <person name="Liu W."/>
            <person name="Song Y."/>
            <person name="Salvetti E."/>
            <person name="Wrobel A."/>
            <person name="Rasinkangas P."/>
            <person name="Parkhill J."/>
            <person name="Rea M.C."/>
            <person name="O'Sullivan O."/>
            <person name="Ritari J."/>
            <person name="Douillard F.P."/>
            <person name="Paul Ross R."/>
            <person name="Yang R."/>
            <person name="Briner A.E."/>
            <person name="Felis G.E."/>
            <person name="de Vos W.M."/>
            <person name="Barrangou R."/>
            <person name="Klaenhammer T.R."/>
            <person name="Caufield P.W."/>
            <person name="Cui Y."/>
            <person name="Zhang H."/>
            <person name="O'Toole P.W."/>
        </authorList>
    </citation>
    <scope>NUCLEOTIDE SEQUENCE [LARGE SCALE GENOMIC DNA]</scope>
    <source>
        <strain evidence="5 6">DSM 20593</strain>
    </source>
</reference>
<dbReference type="PANTHER" id="PTHR33164">
    <property type="entry name" value="TRANSCRIPTIONAL REGULATOR, MARR FAMILY"/>
    <property type="match status" value="1"/>
</dbReference>
<proteinExistence type="predicted"/>
<dbReference type="AlphaFoldDB" id="A0A0R2JGT7"/>
<dbReference type="STRING" id="1616.IV73_GL000838"/>
<dbReference type="PANTHER" id="PTHR33164:SF43">
    <property type="entry name" value="HTH-TYPE TRANSCRIPTIONAL REPRESSOR YETL"/>
    <property type="match status" value="1"/>
</dbReference>
<dbReference type="InterPro" id="IPR039422">
    <property type="entry name" value="MarR/SlyA-like"/>
</dbReference>
<dbReference type="PRINTS" id="PR00598">
    <property type="entry name" value="HTHMARR"/>
</dbReference>
<dbReference type="OrthoDB" id="2328486at2"/>
<dbReference type="Proteomes" id="UP000051655">
    <property type="component" value="Unassembled WGS sequence"/>
</dbReference>
<keyword evidence="2" id="KW-0238">DNA-binding</keyword>
<evidence type="ECO:0000256" key="2">
    <source>
        <dbReference type="ARBA" id="ARBA00023125"/>
    </source>
</evidence>
<dbReference type="GO" id="GO:0006950">
    <property type="term" value="P:response to stress"/>
    <property type="evidence" value="ECO:0007669"/>
    <property type="project" value="TreeGrafter"/>
</dbReference>
<dbReference type="GO" id="GO:0003700">
    <property type="term" value="F:DNA-binding transcription factor activity"/>
    <property type="evidence" value="ECO:0007669"/>
    <property type="project" value="InterPro"/>
</dbReference>
<name>A0A0R2JGT7_9LACO</name>
<sequence>MQAILDELQVNAKDYHKQLQQMVKKVNLTIAEWKLLMQVTDGIDTQDKLSQAMELDNSTLSRQLKSLEQKKAIEHQAKGRDHRQLTYQVTAQGQAQLATLTTQNEVLEQRIFQMWSDEEQTMLRILLKRLGKSLSKVVD</sequence>
<dbReference type="InterPro" id="IPR036388">
    <property type="entry name" value="WH-like_DNA-bd_sf"/>
</dbReference>
<keyword evidence="6" id="KW-1185">Reference proteome</keyword>
<evidence type="ECO:0000259" key="4">
    <source>
        <dbReference type="PROSITE" id="PS50995"/>
    </source>
</evidence>
<dbReference type="PROSITE" id="PS50995">
    <property type="entry name" value="HTH_MARR_2"/>
    <property type="match status" value="1"/>
</dbReference>
<dbReference type="InterPro" id="IPR055166">
    <property type="entry name" value="Transc_reg_Sar_Rot_HTH"/>
</dbReference>
<accession>A0A0R2JGT7</accession>
<dbReference type="EMBL" id="JQBP01000003">
    <property type="protein sequence ID" value="KRN75078.1"/>
    <property type="molecule type" value="Genomic_DNA"/>
</dbReference>
<evidence type="ECO:0000256" key="1">
    <source>
        <dbReference type="ARBA" id="ARBA00023015"/>
    </source>
</evidence>
<dbReference type="RefSeq" id="WP_057755197.1">
    <property type="nucleotide sequence ID" value="NZ_JQBP01000003.1"/>
</dbReference>
<dbReference type="SUPFAM" id="SSF46785">
    <property type="entry name" value="Winged helix' DNA-binding domain"/>
    <property type="match status" value="1"/>
</dbReference>
<dbReference type="InterPro" id="IPR000835">
    <property type="entry name" value="HTH_MarR-typ"/>
</dbReference>
<comment type="caution">
    <text evidence="5">The sequence shown here is derived from an EMBL/GenBank/DDBJ whole genome shotgun (WGS) entry which is preliminary data.</text>
</comment>
<dbReference type="SMART" id="SM00347">
    <property type="entry name" value="HTH_MARR"/>
    <property type="match status" value="1"/>
</dbReference>
<dbReference type="GO" id="GO:0003677">
    <property type="term" value="F:DNA binding"/>
    <property type="evidence" value="ECO:0007669"/>
    <property type="project" value="UniProtKB-KW"/>
</dbReference>